<organism evidence="2 3">
    <name type="scientific">Hoeflea olei</name>
    <dbReference type="NCBI Taxonomy" id="1480615"/>
    <lineage>
        <taxon>Bacteria</taxon>
        <taxon>Pseudomonadati</taxon>
        <taxon>Pseudomonadota</taxon>
        <taxon>Alphaproteobacteria</taxon>
        <taxon>Hyphomicrobiales</taxon>
        <taxon>Rhizobiaceae</taxon>
        <taxon>Hoeflea</taxon>
    </lineage>
</organism>
<dbReference type="Proteomes" id="UP000094795">
    <property type="component" value="Unassembled WGS sequence"/>
</dbReference>
<dbReference type="InterPro" id="IPR047655">
    <property type="entry name" value="Transpos_IS630-like"/>
</dbReference>
<reference evidence="2 3" key="1">
    <citation type="submission" date="2015-12" db="EMBL/GenBank/DDBJ databases">
        <authorList>
            <person name="Shamseldin A."/>
            <person name="Moawad H."/>
            <person name="Abd El-Rahim W.M."/>
            <person name="Sadowsky M.J."/>
        </authorList>
    </citation>
    <scope>NUCLEOTIDE SEQUENCE [LARGE SCALE GENOMIC DNA]</scope>
    <source>
        <strain evidence="2 3">JC234</strain>
    </source>
</reference>
<sequence length="190" mass="22033">MARKRRRWRSFQASLDPRRLVFIDETWIKTNMAPLRGWEQKGKRLRGFAPHGHWRTLTFLGALRCDRLTAPCVFDGPINAQCFRAYVEQQLVPVLRPGDIVIMDNLGSHKSVAIRQAITAAGARLWFLPPYSPDLNPIEQAFAKIKHWMRQAQKRTIEDTWRHIGHLITSIQPTECRNYLENVGYASVKT</sequence>
<evidence type="ECO:0000313" key="3">
    <source>
        <dbReference type="Proteomes" id="UP000094795"/>
    </source>
</evidence>
<comment type="caution">
    <text evidence="2">The sequence shown here is derived from an EMBL/GenBank/DDBJ whole genome shotgun (WGS) entry which is preliminary data.</text>
</comment>
<dbReference type="Gene3D" id="3.30.420.10">
    <property type="entry name" value="Ribonuclease H-like superfamily/Ribonuclease H"/>
    <property type="match status" value="1"/>
</dbReference>
<dbReference type="InterPro" id="IPR036397">
    <property type="entry name" value="RNaseH_sf"/>
</dbReference>
<dbReference type="InterPro" id="IPR038717">
    <property type="entry name" value="Tc1-like_DDE_dom"/>
</dbReference>
<evidence type="ECO:0000313" key="2">
    <source>
        <dbReference type="EMBL" id="OCW59637.1"/>
    </source>
</evidence>
<dbReference type="Pfam" id="PF13358">
    <property type="entry name" value="DDE_3"/>
    <property type="match status" value="1"/>
</dbReference>
<dbReference type="AlphaFoldDB" id="A0A1C1Z1S6"/>
<dbReference type="EMBL" id="LQZT01000001">
    <property type="protein sequence ID" value="OCW59637.1"/>
    <property type="molecule type" value="Genomic_DNA"/>
</dbReference>
<dbReference type="PANTHER" id="PTHR46564">
    <property type="entry name" value="TRANSPOSASE"/>
    <property type="match status" value="1"/>
</dbReference>
<dbReference type="NCBIfam" id="NF033545">
    <property type="entry name" value="transpos_IS630"/>
    <property type="match status" value="1"/>
</dbReference>
<dbReference type="PANTHER" id="PTHR46564:SF1">
    <property type="entry name" value="TRANSPOSASE"/>
    <property type="match status" value="1"/>
</dbReference>
<protein>
    <submittedName>
        <fullName evidence="2">Transposase</fullName>
    </submittedName>
</protein>
<dbReference type="GO" id="GO:0003676">
    <property type="term" value="F:nucleic acid binding"/>
    <property type="evidence" value="ECO:0007669"/>
    <property type="project" value="InterPro"/>
</dbReference>
<dbReference type="STRING" id="1480615.AWJ14_09390"/>
<proteinExistence type="predicted"/>
<accession>A0A1C1Z1S6</accession>
<keyword evidence="3" id="KW-1185">Reference proteome</keyword>
<gene>
    <name evidence="2" type="ORF">AWJ14_09390</name>
</gene>
<evidence type="ECO:0000259" key="1">
    <source>
        <dbReference type="Pfam" id="PF13358"/>
    </source>
</evidence>
<name>A0A1C1Z1S6_9HYPH</name>
<feature type="domain" description="Tc1-like transposase DDE" evidence="1">
    <location>
        <begin position="19"/>
        <end position="156"/>
    </location>
</feature>